<feature type="non-terminal residue" evidence="2">
    <location>
        <position position="1"/>
    </location>
</feature>
<feature type="transmembrane region" description="Helical" evidence="1">
    <location>
        <begin position="256"/>
        <end position="273"/>
    </location>
</feature>
<evidence type="ECO:0000256" key="1">
    <source>
        <dbReference type="SAM" id="Phobius"/>
    </source>
</evidence>
<feature type="transmembrane region" description="Helical" evidence="1">
    <location>
        <begin position="226"/>
        <end position="244"/>
    </location>
</feature>
<proteinExistence type="predicted"/>
<accession>A0AAN7B3X3</accession>
<keyword evidence="1" id="KW-0472">Membrane</keyword>
<reference evidence="2" key="1">
    <citation type="journal article" date="2023" name="Mol. Phylogenet. Evol.">
        <title>Genome-scale phylogeny and comparative genomics of the fungal order Sordariales.</title>
        <authorList>
            <person name="Hensen N."/>
            <person name="Bonometti L."/>
            <person name="Westerberg I."/>
            <person name="Brannstrom I.O."/>
            <person name="Guillou S."/>
            <person name="Cros-Aarteil S."/>
            <person name="Calhoun S."/>
            <person name="Haridas S."/>
            <person name="Kuo A."/>
            <person name="Mondo S."/>
            <person name="Pangilinan J."/>
            <person name="Riley R."/>
            <person name="LaButti K."/>
            <person name="Andreopoulos B."/>
            <person name="Lipzen A."/>
            <person name="Chen C."/>
            <person name="Yan M."/>
            <person name="Daum C."/>
            <person name="Ng V."/>
            <person name="Clum A."/>
            <person name="Steindorff A."/>
            <person name="Ohm R.A."/>
            <person name="Martin F."/>
            <person name="Silar P."/>
            <person name="Natvig D.O."/>
            <person name="Lalanne C."/>
            <person name="Gautier V."/>
            <person name="Ament-Velasquez S.L."/>
            <person name="Kruys A."/>
            <person name="Hutchinson M.I."/>
            <person name="Powell A.J."/>
            <person name="Barry K."/>
            <person name="Miller A.N."/>
            <person name="Grigoriev I.V."/>
            <person name="Debuchy R."/>
            <person name="Gladieux P."/>
            <person name="Hiltunen Thoren M."/>
            <person name="Johannesson H."/>
        </authorList>
    </citation>
    <scope>NUCLEOTIDE SEQUENCE</scope>
    <source>
        <strain evidence="2">PSN293</strain>
    </source>
</reference>
<sequence>NITNLTDLNISSLASYINARGYTPTWAGIIPCEPASDLLPIGNLSELQIVAPNPKIRDGTVRVTMDPSDLNIGFLQLHDFSQQVFPSPLNESGVGEVVLWWRNSTKNDKNATSDFLSEVLNTCSKTFCRHRSIQIGNPDIIGIGMIVATSMLLILVACFSTMSLGPLTEIVARPSRKKHFSFRQAAVGTVDELFSAVYVFAISVMASTFAYRYRTDSRFDVLMADGLSLVCSTTVVMLAATYWAHNRERPHATGSVIATVFITIALFATHFNVASKRASPVELACGTGKGGVSVRKGDPFDIKVIKFIPLGFASWCLALLGAVFHHPILHARKPAEGRRAALFFWRVAESLPCVFGIIGLGLYAGYFFNTWRMMKSTYGKAFTSAEKDWGFGQYLAVFTWLPPIMSFIHLYFAGLKGMLEARLPKGW</sequence>
<keyword evidence="1" id="KW-0812">Transmembrane</keyword>
<feature type="transmembrane region" description="Helical" evidence="1">
    <location>
        <begin position="185"/>
        <end position="206"/>
    </location>
</feature>
<feature type="non-terminal residue" evidence="2">
    <location>
        <position position="427"/>
    </location>
</feature>
<protein>
    <submittedName>
        <fullName evidence="2">Uncharacterized protein</fullName>
    </submittedName>
</protein>
<comment type="caution">
    <text evidence="2">The sequence shown here is derived from an EMBL/GenBank/DDBJ whole genome shotgun (WGS) entry which is preliminary data.</text>
</comment>
<feature type="transmembrane region" description="Helical" evidence="1">
    <location>
        <begin position="307"/>
        <end position="329"/>
    </location>
</feature>
<gene>
    <name evidence="2" type="ORF">QBC37DRAFT_246445</name>
</gene>
<dbReference type="EMBL" id="MU858217">
    <property type="protein sequence ID" value="KAK4209077.1"/>
    <property type="molecule type" value="Genomic_DNA"/>
</dbReference>
<reference evidence="2" key="2">
    <citation type="submission" date="2023-05" db="EMBL/GenBank/DDBJ databases">
        <authorList>
            <consortium name="Lawrence Berkeley National Laboratory"/>
            <person name="Steindorff A."/>
            <person name="Hensen N."/>
            <person name="Bonometti L."/>
            <person name="Westerberg I."/>
            <person name="Brannstrom I.O."/>
            <person name="Guillou S."/>
            <person name="Cros-Aarteil S."/>
            <person name="Calhoun S."/>
            <person name="Haridas S."/>
            <person name="Kuo A."/>
            <person name="Mondo S."/>
            <person name="Pangilinan J."/>
            <person name="Riley R."/>
            <person name="Labutti K."/>
            <person name="Andreopoulos B."/>
            <person name="Lipzen A."/>
            <person name="Chen C."/>
            <person name="Yanf M."/>
            <person name="Daum C."/>
            <person name="Ng V."/>
            <person name="Clum A."/>
            <person name="Ohm R."/>
            <person name="Martin F."/>
            <person name="Silar P."/>
            <person name="Natvig D."/>
            <person name="Lalanne C."/>
            <person name="Gautier V."/>
            <person name="Ament-Velasquez S.L."/>
            <person name="Kruys A."/>
            <person name="Hutchinson M.I."/>
            <person name="Powell A.J."/>
            <person name="Barry K."/>
            <person name="Miller A.N."/>
            <person name="Grigoriev I.V."/>
            <person name="Debuchy R."/>
            <person name="Gladieux P."/>
            <person name="Thoren M.H."/>
            <person name="Johannesson H."/>
        </authorList>
    </citation>
    <scope>NUCLEOTIDE SEQUENCE</scope>
    <source>
        <strain evidence="2">PSN293</strain>
    </source>
</reference>
<evidence type="ECO:0000313" key="2">
    <source>
        <dbReference type="EMBL" id="KAK4209077.1"/>
    </source>
</evidence>
<dbReference type="Proteomes" id="UP001301769">
    <property type="component" value="Unassembled WGS sequence"/>
</dbReference>
<feature type="transmembrane region" description="Helical" evidence="1">
    <location>
        <begin position="350"/>
        <end position="371"/>
    </location>
</feature>
<keyword evidence="3" id="KW-1185">Reference proteome</keyword>
<evidence type="ECO:0000313" key="3">
    <source>
        <dbReference type="Proteomes" id="UP001301769"/>
    </source>
</evidence>
<keyword evidence="1" id="KW-1133">Transmembrane helix</keyword>
<dbReference type="AlphaFoldDB" id="A0AAN7B3X3"/>
<organism evidence="2 3">
    <name type="scientific">Rhypophila decipiens</name>
    <dbReference type="NCBI Taxonomy" id="261697"/>
    <lineage>
        <taxon>Eukaryota</taxon>
        <taxon>Fungi</taxon>
        <taxon>Dikarya</taxon>
        <taxon>Ascomycota</taxon>
        <taxon>Pezizomycotina</taxon>
        <taxon>Sordariomycetes</taxon>
        <taxon>Sordariomycetidae</taxon>
        <taxon>Sordariales</taxon>
        <taxon>Naviculisporaceae</taxon>
        <taxon>Rhypophila</taxon>
    </lineage>
</organism>
<name>A0AAN7B3X3_9PEZI</name>
<feature type="transmembrane region" description="Helical" evidence="1">
    <location>
        <begin position="391"/>
        <end position="412"/>
    </location>
</feature>
<feature type="transmembrane region" description="Helical" evidence="1">
    <location>
        <begin position="140"/>
        <end position="164"/>
    </location>
</feature>